<dbReference type="Pfam" id="PF02321">
    <property type="entry name" value="OEP"/>
    <property type="match status" value="2"/>
</dbReference>
<dbReference type="PANTHER" id="PTHR30203">
    <property type="entry name" value="OUTER MEMBRANE CATION EFFLUX PROTEIN"/>
    <property type="match status" value="1"/>
</dbReference>
<comment type="similarity">
    <text evidence="1 2">Belongs to the outer membrane factor (OMF) (TC 1.B.17) family.</text>
</comment>
<keyword evidence="2" id="KW-0472">Membrane</keyword>
<accession>A0ABQ6ZA00</accession>
<dbReference type="EMBL" id="PDWN01000003">
    <property type="protein sequence ID" value="KAF1696490.1"/>
    <property type="molecule type" value="Genomic_DNA"/>
</dbReference>
<keyword evidence="2" id="KW-1134">Transmembrane beta strand</keyword>
<dbReference type="InterPro" id="IPR010131">
    <property type="entry name" value="MdtP/NodT-like"/>
</dbReference>
<organism evidence="3 4">
    <name type="scientific">Pseudoxanthomonas daejeonensis</name>
    <dbReference type="NCBI Taxonomy" id="266062"/>
    <lineage>
        <taxon>Bacteria</taxon>
        <taxon>Pseudomonadati</taxon>
        <taxon>Pseudomonadota</taxon>
        <taxon>Gammaproteobacteria</taxon>
        <taxon>Lysobacterales</taxon>
        <taxon>Lysobacteraceae</taxon>
        <taxon>Pseudoxanthomonas</taxon>
    </lineage>
</organism>
<proteinExistence type="inferred from homology"/>
<keyword evidence="4" id="KW-1185">Reference proteome</keyword>
<keyword evidence="2" id="KW-0449">Lipoprotein</keyword>
<reference evidence="3 4" key="1">
    <citation type="submission" date="2017-10" db="EMBL/GenBank/DDBJ databases">
        <title>Whole genome sequencing of members of genus Pseudoxanthomonas.</title>
        <authorList>
            <person name="Kumar S."/>
            <person name="Bansal K."/>
            <person name="Kaur A."/>
            <person name="Patil P."/>
            <person name="Sharma S."/>
            <person name="Patil P.B."/>
        </authorList>
    </citation>
    <scope>NUCLEOTIDE SEQUENCE [LARGE SCALE GENOMIC DNA]</scope>
    <source>
        <strain evidence="3 4">DSM 17801</strain>
    </source>
</reference>
<dbReference type="Gene3D" id="2.20.200.10">
    <property type="entry name" value="Outer membrane efflux proteins (OEP)"/>
    <property type="match status" value="1"/>
</dbReference>
<sequence length="475" mass="50655">MVMRPLLAALSLALLSACAVGPDYRASTPAPVQLHNAEAPVFATDSPVAEWWRQFEDPVLDRLVGDALVANPDLRIAMTRVQAARAVFVERGLDPWPHVQMDAGQVRGRQPAGDGVRTTVEEYSLGFDAAWELDLFGRLRRGAEAARADLGAEQAGLEDVQVSVAAEVARNYFLLRGAQKRVAVAEQTLGNLHETQRLTETRWELGAGSEVDAQSSRARLKAIEADIPLLKSIEARARHRLAVLVGERPGALDALLSPRQAPAYAKALPLGDTRELLRNRPDVRAAERRLAAATARIGVATADLFPRISIGGFAGFVSGDFSGLVSGDNEAWSLTPSIRWAAFDMGSVRARLRATEATADGVAVQYEKTVLLALEDTENALVDYARRQERLRIVVDQAVAAGRASQLAEVGYREGGGDFLALLDAQRNQLAADDALADAEAAVNIAAVAIYKALGGTGQAGQGADLAATGAVEAY</sequence>
<feature type="signal peptide" evidence="2">
    <location>
        <begin position="1"/>
        <end position="19"/>
    </location>
</feature>
<evidence type="ECO:0000256" key="1">
    <source>
        <dbReference type="ARBA" id="ARBA00007613"/>
    </source>
</evidence>
<evidence type="ECO:0000313" key="3">
    <source>
        <dbReference type="EMBL" id="KAF1696490.1"/>
    </source>
</evidence>
<evidence type="ECO:0000313" key="4">
    <source>
        <dbReference type="Proteomes" id="UP000788419"/>
    </source>
</evidence>
<dbReference type="Gene3D" id="1.20.1600.10">
    <property type="entry name" value="Outer membrane efflux proteins (OEP)"/>
    <property type="match status" value="1"/>
</dbReference>
<dbReference type="PANTHER" id="PTHR30203:SF25">
    <property type="entry name" value="OUTER MEMBRANE PROTEIN-RELATED"/>
    <property type="match status" value="1"/>
</dbReference>
<comment type="subcellular location">
    <subcellularLocation>
        <location evidence="2">Cell outer membrane</location>
        <topology evidence="2">Lipid-anchor</topology>
    </subcellularLocation>
</comment>
<feature type="chain" id="PRO_5044951770" evidence="2">
    <location>
        <begin position="20"/>
        <end position="475"/>
    </location>
</feature>
<protein>
    <submittedName>
        <fullName evidence="3">RND transporter</fullName>
    </submittedName>
</protein>
<keyword evidence="2" id="KW-0564">Palmitate</keyword>
<name>A0ABQ6ZA00_9GAMM</name>
<keyword evidence="2" id="KW-0812">Transmembrane</keyword>
<dbReference type="SUPFAM" id="SSF56954">
    <property type="entry name" value="Outer membrane efflux proteins (OEP)"/>
    <property type="match status" value="1"/>
</dbReference>
<keyword evidence="2" id="KW-0732">Signal</keyword>
<dbReference type="RefSeq" id="WP_162408850.1">
    <property type="nucleotide sequence ID" value="NZ_PDWN01000003.1"/>
</dbReference>
<evidence type="ECO:0000256" key="2">
    <source>
        <dbReference type="RuleBase" id="RU362097"/>
    </source>
</evidence>
<dbReference type="PROSITE" id="PS51257">
    <property type="entry name" value="PROKAR_LIPOPROTEIN"/>
    <property type="match status" value="1"/>
</dbReference>
<gene>
    <name evidence="3" type="ORF">CSC65_04560</name>
</gene>
<comment type="caution">
    <text evidence="3">The sequence shown here is derived from an EMBL/GenBank/DDBJ whole genome shotgun (WGS) entry which is preliminary data.</text>
</comment>
<dbReference type="InterPro" id="IPR003423">
    <property type="entry name" value="OMP_efflux"/>
</dbReference>
<dbReference type="Proteomes" id="UP000788419">
    <property type="component" value="Unassembled WGS sequence"/>
</dbReference>
<dbReference type="NCBIfam" id="TIGR01845">
    <property type="entry name" value="outer_NodT"/>
    <property type="match status" value="1"/>
</dbReference>